<evidence type="ECO:0000256" key="3">
    <source>
        <dbReference type="ARBA" id="ARBA00011245"/>
    </source>
</evidence>
<keyword evidence="6 14" id="KW-0479">Metal-binding</keyword>
<dbReference type="GO" id="GO:0008270">
    <property type="term" value="F:zinc ion binding"/>
    <property type="evidence" value="ECO:0007669"/>
    <property type="project" value="UniProtKB-UniRule"/>
</dbReference>
<dbReference type="InterPro" id="IPR050081">
    <property type="entry name" value="Ile-tRNA_ligase"/>
</dbReference>
<dbReference type="InterPro" id="IPR014729">
    <property type="entry name" value="Rossmann-like_a/b/a_fold"/>
</dbReference>
<feature type="binding site" evidence="14">
    <location>
        <position position="927"/>
    </location>
    <ligand>
        <name>Zn(2+)</name>
        <dbReference type="ChEBI" id="CHEBI:29105"/>
    </ligand>
</feature>
<dbReference type="Gene3D" id="3.40.50.620">
    <property type="entry name" value="HUPs"/>
    <property type="match status" value="2"/>
</dbReference>
<comment type="similarity">
    <text evidence="2 14">Belongs to the class-I aminoacyl-tRNA synthetase family. IleS type 1 subfamily.</text>
</comment>
<comment type="domain">
    <text evidence="14">IleRS has two distinct active sites: one for aminoacylation and one for editing. The misactivated valine is translocated from the active site to the editing site, which sterically excludes the correctly activated isoleucine. The single editing site contains two valyl binding pockets, one specific for each substrate (Val-AMP or Val-tRNA(Ile)).</text>
</comment>
<dbReference type="Pfam" id="PF08264">
    <property type="entry name" value="Anticodon_1"/>
    <property type="match status" value="1"/>
</dbReference>
<evidence type="ECO:0000313" key="17">
    <source>
        <dbReference type="EMBL" id="RLJ63592.1"/>
    </source>
</evidence>
<evidence type="ECO:0000256" key="6">
    <source>
        <dbReference type="ARBA" id="ARBA00022723"/>
    </source>
</evidence>
<feature type="short sequence motif" description="'KMSKS' region" evidence="14">
    <location>
        <begin position="609"/>
        <end position="613"/>
    </location>
</feature>
<dbReference type="InterPro" id="IPR033708">
    <property type="entry name" value="Anticodon_Ile_BEm"/>
</dbReference>
<feature type="short sequence motif" description="'HIGH' region" evidence="14">
    <location>
        <begin position="58"/>
        <end position="68"/>
    </location>
</feature>
<dbReference type="SUPFAM" id="SSF52374">
    <property type="entry name" value="Nucleotidylyl transferase"/>
    <property type="match status" value="1"/>
</dbReference>
<evidence type="ECO:0000256" key="14">
    <source>
        <dbReference type="HAMAP-Rule" id="MF_02002"/>
    </source>
</evidence>
<keyword evidence="11 14" id="KW-0030">Aminoacyl-tRNA synthetase</keyword>
<dbReference type="GO" id="GO:0004822">
    <property type="term" value="F:isoleucine-tRNA ligase activity"/>
    <property type="evidence" value="ECO:0007669"/>
    <property type="project" value="UniProtKB-UniRule"/>
</dbReference>
<dbReference type="GO" id="GO:0005829">
    <property type="term" value="C:cytosol"/>
    <property type="evidence" value="ECO:0007669"/>
    <property type="project" value="TreeGrafter"/>
</dbReference>
<evidence type="ECO:0000256" key="8">
    <source>
        <dbReference type="ARBA" id="ARBA00022833"/>
    </source>
</evidence>
<evidence type="ECO:0000256" key="9">
    <source>
        <dbReference type="ARBA" id="ARBA00022840"/>
    </source>
</evidence>
<sequence length="941" mass="105001">MADYRKTLNMPDTPFPMRGDLAKREPGWIAQWQQKQLYQRIREASKGRPRFVLHDGPPYANGDIHIGHAVNKVLKDIIVRWKTLAGFDAPYIPGWDCHGLPIEHQIEKTHGKHLPADQARAHCRTYAQEQIERQKKDFIRLGVLGDWDRPYKTMEYRTEADEIRALSEMYRRGYLFKGLKPVNWCFDCGSALAEAEVEYADKKSPAIDVAFPLDATERGRLAGAFGLDVLPEKTAYAVIWTTTPWTIPGNQALNVHPEFVYELVDTSKGLLILAAELRASALERYGLEGKVVGAARGIALDRMVFRHPIYDRASTVFLGEYVTLDTGTGVVHSAPAYGVEDFDSCRRAGMKNDEILTPVQGNGRFAESLPYFGGLNVWKANPEIIAKLAEVGSLMASGEIVHSYMHCWRHKTPIIYRATTQWFVGMDRQPNEGKTLRTAALAAIEATEFFPGWGKARLHAMIANRPDWCVSRQRNWGVPIPFFLHKETGEPHPRTLELIEDVAKRVDAGGIEAWFALDAKELLGDDAAKYDKMSDTLDVWFDSGTTHWSVMRGSHEADCGYPADLYLEGSDQHRGWFHSSLLTGCAIDGRAPYKALLTHGFVVDGKGMKMSKSKGNVVAPQQVSDTLGAEILRLWAAATDYSGELTISKEILDRVVEVYRRLRNTLKFLLANTADFDPVTQMLPVGEWLEVDRYALALTHELQANCLAAYERYEFHKVVQALQNFCAEDMGAFYLDILKDRLYTTAADSRARRSAQSALWHIVQSLTRLMAPILSFTAEEITQLQGGESVMLTTWHTLPELAEKSASPKGTSFGALAARWQALRAVRAEAMKAIEEVRSSGGVGSSLQAELEIRAAGETYDLLASLGEDLKFVLICSKVTLQKVGAGDTVITVAPSAHAKCVRCWHWREDVGRHDHAAGHPELCGRCAINMYGTGEAREFA</sequence>
<dbReference type="SUPFAM" id="SSF47323">
    <property type="entry name" value="Anticodon-binding domain of a subclass of class I aminoacyl-tRNA synthetases"/>
    <property type="match status" value="1"/>
</dbReference>
<evidence type="ECO:0000256" key="7">
    <source>
        <dbReference type="ARBA" id="ARBA00022741"/>
    </source>
</evidence>
<comment type="subcellular location">
    <subcellularLocation>
        <location evidence="1 14">Cytoplasm</location>
    </subcellularLocation>
</comment>
<evidence type="ECO:0000256" key="13">
    <source>
        <dbReference type="ARBA" id="ARBA00048359"/>
    </source>
</evidence>
<feature type="binding site" evidence="14">
    <location>
        <position position="901"/>
    </location>
    <ligand>
        <name>Zn(2+)</name>
        <dbReference type="ChEBI" id="CHEBI:29105"/>
    </ligand>
</feature>
<dbReference type="GO" id="GO:0005524">
    <property type="term" value="F:ATP binding"/>
    <property type="evidence" value="ECO:0007669"/>
    <property type="project" value="UniProtKB-UniRule"/>
</dbReference>
<evidence type="ECO:0000259" key="16">
    <source>
        <dbReference type="Pfam" id="PF08264"/>
    </source>
</evidence>
<reference evidence="17 18" key="1">
    <citation type="submission" date="2018-10" db="EMBL/GenBank/DDBJ databases">
        <title>Genomic Encyclopedia of Type Strains, Phase IV (KMG-IV): sequencing the most valuable type-strain genomes for metagenomic binning, comparative biology and taxonomic classification.</title>
        <authorList>
            <person name="Goeker M."/>
        </authorList>
    </citation>
    <scope>NUCLEOTIDE SEQUENCE [LARGE SCALE GENOMIC DNA]</scope>
    <source>
        <strain evidence="17 18">DSM 26916</strain>
    </source>
</reference>
<dbReference type="InterPro" id="IPR013155">
    <property type="entry name" value="M/V/L/I-tRNA-synth_anticd-bd"/>
</dbReference>
<feature type="binding site" evidence="14">
    <location>
        <position position="612"/>
    </location>
    <ligand>
        <name>ATP</name>
        <dbReference type="ChEBI" id="CHEBI:30616"/>
    </ligand>
</feature>
<dbReference type="GO" id="GO:0006428">
    <property type="term" value="P:isoleucyl-tRNA aminoacylation"/>
    <property type="evidence" value="ECO:0007669"/>
    <property type="project" value="UniProtKB-UniRule"/>
</dbReference>
<dbReference type="OrthoDB" id="9810365at2"/>
<keyword evidence="5 14" id="KW-0436">Ligase</keyword>
<protein>
    <recommendedName>
        <fullName evidence="14">Isoleucine--tRNA ligase</fullName>
        <ecNumber evidence="14">6.1.1.5</ecNumber>
    </recommendedName>
    <alternativeName>
        <fullName evidence="14">Isoleucyl-tRNA synthetase</fullName>
        <shortName evidence="14">IleRS</shortName>
    </alternativeName>
</protein>
<dbReference type="Proteomes" id="UP000268908">
    <property type="component" value="Unassembled WGS sequence"/>
</dbReference>
<dbReference type="RefSeq" id="WP_121242406.1">
    <property type="nucleotide sequence ID" value="NZ_BHVV01000003.1"/>
</dbReference>
<evidence type="ECO:0000313" key="18">
    <source>
        <dbReference type="Proteomes" id="UP000268908"/>
    </source>
</evidence>
<dbReference type="InterPro" id="IPR001412">
    <property type="entry name" value="aa-tRNA-synth_I_CS"/>
</dbReference>
<keyword evidence="9 14" id="KW-0067">ATP-binding</keyword>
<feature type="binding site" evidence="14">
    <location>
        <position position="568"/>
    </location>
    <ligand>
        <name>L-isoleucyl-5'-AMP</name>
        <dbReference type="ChEBI" id="CHEBI:178002"/>
    </ligand>
</feature>
<comment type="catalytic activity">
    <reaction evidence="13 14">
        <text>tRNA(Ile) + L-isoleucine + ATP = L-isoleucyl-tRNA(Ile) + AMP + diphosphate</text>
        <dbReference type="Rhea" id="RHEA:11060"/>
        <dbReference type="Rhea" id="RHEA-COMP:9666"/>
        <dbReference type="Rhea" id="RHEA-COMP:9695"/>
        <dbReference type="ChEBI" id="CHEBI:30616"/>
        <dbReference type="ChEBI" id="CHEBI:33019"/>
        <dbReference type="ChEBI" id="CHEBI:58045"/>
        <dbReference type="ChEBI" id="CHEBI:78442"/>
        <dbReference type="ChEBI" id="CHEBI:78528"/>
        <dbReference type="ChEBI" id="CHEBI:456215"/>
        <dbReference type="EC" id="6.1.1.5"/>
    </reaction>
</comment>
<evidence type="ECO:0000256" key="1">
    <source>
        <dbReference type="ARBA" id="ARBA00004496"/>
    </source>
</evidence>
<dbReference type="InterPro" id="IPR009080">
    <property type="entry name" value="tRNAsynth_Ia_anticodon-bd"/>
</dbReference>
<dbReference type="PROSITE" id="PS00178">
    <property type="entry name" value="AA_TRNA_LIGASE_I"/>
    <property type="match status" value="1"/>
</dbReference>
<dbReference type="Gene3D" id="1.10.730.20">
    <property type="match status" value="1"/>
</dbReference>
<comment type="cofactor">
    <cofactor evidence="14">
        <name>Zn(2+)</name>
        <dbReference type="ChEBI" id="CHEBI:29105"/>
    </cofactor>
    <text evidence="14">Binds 1 zinc ion per subunit.</text>
</comment>
<dbReference type="PRINTS" id="PR00984">
    <property type="entry name" value="TRNASYNTHILE"/>
</dbReference>
<feature type="binding site" evidence="14">
    <location>
        <position position="924"/>
    </location>
    <ligand>
        <name>Zn(2+)</name>
        <dbReference type="ChEBI" id="CHEBI:29105"/>
    </ligand>
</feature>
<dbReference type="InterPro" id="IPR002301">
    <property type="entry name" value="Ile-tRNA-ligase"/>
</dbReference>
<dbReference type="EMBL" id="RCCI01000006">
    <property type="protein sequence ID" value="RLJ63592.1"/>
    <property type="molecule type" value="Genomic_DNA"/>
</dbReference>
<dbReference type="Pfam" id="PF00133">
    <property type="entry name" value="tRNA-synt_1"/>
    <property type="match status" value="1"/>
</dbReference>
<dbReference type="FunFam" id="3.40.50.620:FF:000048">
    <property type="entry name" value="Isoleucine--tRNA ligase"/>
    <property type="match status" value="1"/>
</dbReference>
<dbReference type="SUPFAM" id="SSF50677">
    <property type="entry name" value="ValRS/IleRS/LeuRS editing domain"/>
    <property type="match status" value="1"/>
</dbReference>
<accession>A0A497XC72</accession>
<dbReference type="AlphaFoldDB" id="A0A497XC72"/>
<comment type="caution">
    <text evidence="17">The sequence shown here is derived from an EMBL/GenBank/DDBJ whole genome shotgun (WGS) entry which is preliminary data.</text>
</comment>
<comment type="function">
    <text evidence="12 14">Catalyzes the attachment of isoleucine to tRNA(Ile). As IleRS can inadvertently accommodate and process structurally similar amino acids such as valine, to avoid such errors it has two additional distinct tRNA(Ile)-dependent editing activities. One activity is designated as 'pretransfer' editing and involves the hydrolysis of activated Val-AMP. The other activity is designated 'posttransfer' editing and involves deacylation of mischarged Val-tRNA(Ile).</text>
</comment>
<evidence type="ECO:0000256" key="2">
    <source>
        <dbReference type="ARBA" id="ARBA00006887"/>
    </source>
</evidence>
<dbReference type="InterPro" id="IPR009008">
    <property type="entry name" value="Val/Leu/Ile-tRNA-synth_edit"/>
</dbReference>
<dbReference type="InterPro" id="IPR002300">
    <property type="entry name" value="aa-tRNA-synth_Ia"/>
</dbReference>
<keyword evidence="4 14" id="KW-0963">Cytoplasm</keyword>
<dbReference type="Gene3D" id="3.90.740.10">
    <property type="entry name" value="Valyl/Leucyl/Isoleucyl-tRNA synthetase, editing domain"/>
    <property type="match status" value="1"/>
</dbReference>
<keyword evidence="8 14" id="KW-0862">Zinc</keyword>
<evidence type="ECO:0000256" key="12">
    <source>
        <dbReference type="ARBA" id="ARBA00025217"/>
    </source>
</evidence>
<gene>
    <name evidence="14" type="primary">ileS</name>
    <name evidence="17" type="ORF">DFR35_2221</name>
</gene>
<evidence type="ECO:0000256" key="11">
    <source>
        <dbReference type="ARBA" id="ARBA00023146"/>
    </source>
</evidence>
<feature type="binding site" evidence="14">
    <location>
        <position position="904"/>
    </location>
    <ligand>
        <name>Zn(2+)</name>
        <dbReference type="ChEBI" id="CHEBI:29105"/>
    </ligand>
</feature>
<evidence type="ECO:0000256" key="10">
    <source>
        <dbReference type="ARBA" id="ARBA00022917"/>
    </source>
</evidence>
<dbReference type="GO" id="GO:0000049">
    <property type="term" value="F:tRNA binding"/>
    <property type="evidence" value="ECO:0007669"/>
    <property type="project" value="InterPro"/>
</dbReference>
<feature type="domain" description="Aminoacyl-tRNA synthetase class Ia" evidence="15">
    <location>
        <begin position="28"/>
        <end position="647"/>
    </location>
</feature>
<dbReference type="GO" id="GO:0002161">
    <property type="term" value="F:aminoacyl-tRNA deacylase activity"/>
    <property type="evidence" value="ECO:0007669"/>
    <property type="project" value="InterPro"/>
</dbReference>
<keyword evidence="10 14" id="KW-0648">Protein biosynthesis</keyword>
<organism evidence="17 18">
    <name type="scientific">Sulfurisoma sediminicola</name>
    <dbReference type="NCBI Taxonomy" id="1381557"/>
    <lineage>
        <taxon>Bacteria</taxon>
        <taxon>Pseudomonadati</taxon>
        <taxon>Pseudomonadota</taxon>
        <taxon>Betaproteobacteria</taxon>
        <taxon>Nitrosomonadales</taxon>
        <taxon>Sterolibacteriaceae</taxon>
        <taxon>Sulfurisoma</taxon>
    </lineage>
</organism>
<proteinExistence type="inferred from homology"/>
<dbReference type="HAMAP" id="MF_02002">
    <property type="entry name" value="Ile_tRNA_synth_type1"/>
    <property type="match status" value="1"/>
</dbReference>
<dbReference type="PANTHER" id="PTHR42765:SF1">
    <property type="entry name" value="ISOLEUCINE--TRNA LIGASE, MITOCHONDRIAL"/>
    <property type="match status" value="1"/>
</dbReference>
<evidence type="ECO:0000256" key="4">
    <source>
        <dbReference type="ARBA" id="ARBA00022490"/>
    </source>
</evidence>
<dbReference type="CDD" id="cd00818">
    <property type="entry name" value="IleRS_core"/>
    <property type="match status" value="1"/>
</dbReference>
<evidence type="ECO:0000259" key="15">
    <source>
        <dbReference type="Pfam" id="PF00133"/>
    </source>
</evidence>
<dbReference type="FunFam" id="3.40.50.620:FF:000042">
    <property type="entry name" value="Isoleucine--tRNA ligase"/>
    <property type="match status" value="1"/>
</dbReference>
<dbReference type="NCBIfam" id="TIGR00392">
    <property type="entry name" value="ileS"/>
    <property type="match status" value="1"/>
</dbReference>
<keyword evidence="7 14" id="KW-0547">Nucleotide-binding</keyword>
<comment type="subunit">
    <text evidence="3 14">Monomer.</text>
</comment>
<evidence type="ECO:0000256" key="5">
    <source>
        <dbReference type="ARBA" id="ARBA00022598"/>
    </source>
</evidence>
<name>A0A497XC72_9PROT</name>
<dbReference type="InterPro" id="IPR023585">
    <property type="entry name" value="Ile-tRNA-ligase_type1"/>
</dbReference>
<dbReference type="EC" id="6.1.1.5" evidence="14"/>
<keyword evidence="18" id="KW-1185">Reference proteome</keyword>
<dbReference type="PANTHER" id="PTHR42765">
    <property type="entry name" value="SOLEUCYL-TRNA SYNTHETASE"/>
    <property type="match status" value="1"/>
</dbReference>
<feature type="domain" description="Methionyl/Valyl/Leucyl/Isoleucyl-tRNA synthetase anticodon-binding" evidence="16">
    <location>
        <begin position="692"/>
        <end position="852"/>
    </location>
</feature>
<dbReference type="CDD" id="cd07960">
    <property type="entry name" value="Anticodon_Ia_Ile_BEm"/>
    <property type="match status" value="1"/>
</dbReference>